<keyword evidence="3" id="KW-1185">Reference proteome</keyword>
<comment type="caution">
    <text evidence="2">The sequence shown here is derived from an EMBL/GenBank/DDBJ whole genome shotgun (WGS) entry which is preliminary data.</text>
</comment>
<dbReference type="STRING" id="1507870.A0A1V8T7P4"/>
<dbReference type="PANTHER" id="PTHR42957:SF1">
    <property type="entry name" value="HELICASE MJ1565-RELATED"/>
    <property type="match status" value="1"/>
</dbReference>
<organism evidence="2 3">
    <name type="scientific">Cryoendolithus antarcticus</name>
    <dbReference type="NCBI Taxonomy" id="1507870"/>
    <lineage>
        <taxon>Eukaryota</taxon>
        <taxon>Fungi</taxon>
        <taxon>Dikarya</taxon>
        <taxon>Ascomycota</taxon>
        <taxon>Pezizomycotina</taxon>
        <taxon>Dothideomycetes</taxon>
        <taxon>Dothideomycetidae</taxon>
        <taxon>Cladosporiales</taxon>
        <taxon>Cladosporiaceae</taxon>
        <taxon>Cryoendolithus</taxon>
    </lineage>
</organism>
<evidence type="ECO:0000313" key="3">
    <source>
        <dbReference type="Proteomes" id="UP000192596"/>
    </source>
</evidence>
<name>A0A1V8T7P4_9PEZI</name>
<dbReference type="SUPFAM" id="SSF52540">
    <property type="entry name" value="P-loop containing nucleoside triphosphate hydrolases"/>
    <property type="match status" value="1"/>
</dbReference>
<dbReference type="InterPro" id="IPR027417">
    <property type="entry name" value="P-loop_NTPase"/>
</dbReference>
<dbReference type="PANTHER" id="PTHR42957">
    <property type="entry name" value="HELICASE MJ1565-RELATED"/>
    <property type="match status" value="1"/>
</dbReference>
<dbReference type="OrthoDB" id="2316594at2759"/>
<evidence type="ECO:0000313" key="2">
    <source>
        <dbReference type="EMBL" id="OQO07202.1"/>
    </source>
</evidence>
<dbReference type="Gene3D" id="3.40.50.300">
    <property type="entry name" value="P-loop containing nucleotide triphosphate hydrolases"/>
    <property type="match status" value="1"/>
</dbReference>
<gene>
    <name evidence="2" type="ORF">B0A48_07772</name>
</gene>
<reference evidence="3" key="1">
    <citation type="submission" date="2017-03" db="EMBL/GenBank/DDBJ databases">
        <title>Genomes of endolithic fungi from Antarctica.</title>
        <authorList>
            <person name="Coleine C."/>
            <person name="Masonjones S."/>
            <person name="Stajich J.E."/>
        </authorList>
    </citation>
    <scope>NUCLEOTIDE SEQUENCE [LARGE SCALE GENOMIC DNA]</scope>
    <source>
        <strain evidence="3">CCFEE 5527</strain>
    </source>
</reference>
<accession>A0A1V8T7P4</accession>
<evidence type="ECO:0008006" key="4">
    <source>
        <dbReference type="Google" id="ProtNLM"/>
    </source>
</evidence>
<proteinExistence type="predicted"/>
<dbReference type="AlphaFoldDB" id="A0A1V8T7P4"/>
<feature type="region of interest" description="Disordered" evidence="1">
    <location>
        <begin position="1"/>
        <end position="36"/>
    </location>
</feature>
<dbReference type="EMBL" id="NAJO01000015">
    <property type="protein sequence ID" value="OQO07202.1"/>
    <property type="molecule type" value="Genomic_DNA"/>
</dbReference>
<dbReference type="InterPro" id="IPR008571">
    <property type="entry name" value="HerA-like"/>
</dbReference>
<sequence>MADSTDAQSSDAVPTYEQERSRLAPLLPDMTSGAGSRNAHREEMMYSPLVSLAVKHAVDYDQHAGKDSTQSVTEQVQSLSLEGLPQIYPQYATLGCSIGQDDGGIGHREPIMLNTNSPASTFICGSQGSGKSYTLACMMENCILKDEQLGTLVSPLVGLVFHYDVDSGNNIAEVASLCSRGIKVKVLVSRTNYHRLKAAYEANAGEHSANLSVQPLLLQDHQLTNERMQRMMSMSENEGKTPLYMDVIMRILRDMALDPAPFSMAMFEALVALQTFDRVQENFLKQRIDLLKSFCASGARSYHNRALENARGQAARAIINSHPPIPEHNVLEIEPGTLTIIDLSDPSIGTSTACMLFDICLSIAKEKPITSGLVIALDEAHKYIDSCSAATTFTNSLLTTIREQRHKGVRVVIATQEPTISEKLLDLCSVTIVHRFTSPEWFQTLKRHLSGCSESTRSAEEQAALFKRIVGLGQGESLVFSPSSYVRVREEREVQVVGKLGDGVLRMKTRPRVGVDGGRSVMAVKGAWKG</sequence>
<protein>
    <recommendedName>
        <fullName evidence="4">P-loop containing nucleoside triphosphate hydrolase protein</fullName>
    </recommendedName>
</protein>
<dbReference type="InParanoid" id="A0A1V8T7P4"/>
<dbReference type="Proteomes" id="UP000192596">
    <property type="component" value="Unassembled WGS sequence"/>
</dbReference>
<evidence type="ECO:0000256" key="1">
    <source>
        <dbReference type="SAM" id="MobiDB-lite"/>
    </source>
</evidence>
<feature type="compositionally biased region" description="Polar residues" evidence="1">
    <location>
        <begin position="1"/>
        <end position="12"/>
    </location>
</feature>